<feature type="binding site" evidence="6">
    <location>
        <position position="62"/>
    </location>
    <ligand>
        <name>FMN</name>
        <dbReference type="ChEBI" id="CHEBI:58210"/>
    </ligand>
</feature>
<dbReference type="Gene3D" id="3.20.20.30">
    <property type="entry name" value="Luciferase-like domain"/>
    <property type="match status" value="1"/>
</dbReference>
<feature type="domain" description="Luciferase-like" evidence="8">
    <location>
        <begin position="33"/>
        <end position="389"/>
    </location>
</feature>
<gene>
    <name evidence="9" type="ORF">E0H26_14660</name>
</gene>
<proteinExistence type="inferred from homology"/>
<evidence type="ECO:0000256" key="6">
    <source>
        <dbReference type="PIRSR" id="PIRSR000337-1"/>
    </source>
</evidence>
<dbReference type="Pfam" id="PF00296">
    <property type="entry name" value="Bac_luciferase"/>
    <property type="match status" value="1"/>
</dbReference>
<feature type="region of interest" description="Disordered" evidence="7">
    <location>
        <begin position="434"/>
        <end position="460"/>
    </location>
</feature>
<reference evidence="9 10" key="1">
    <citation type="submission" date="2019-02" db="EMBL/GenBank/DDBJ databases">
        <title>Jishengella sp. nov., isolated from a root of Zingiber montanum.</title>
        <authorList>
            <person name="Kuncharoen N."/>
            <person name="Kudo T."/>
            <person name="Masahiro Y."/>
            <person name="Ohkuma M."/>
            <person name="Tanasupawat S."/>
        </authorList>
    </citation>
    <scope>NUCLEOTIDE SEQUENCE [LARGE SCALE GENOMIC DNA]</scope>
    <source>
        <strain evidence="9 10">PLAI 1-1</strain>
    </source>
</reference>
<keyword evidence="3" id="KW-0560">Oxidoreductase</keyword>
<evidence type="ECO:0000256" key="2">
    <source>
        <dbReference type="ARBA" id="ARBA00022643"/>
    </source>
</evidence>
<dbReference type="CDD" id="cd01095">
    <property type="entry name" value="Nitrilotriacetate_monoxgenase"/>
    <property type="match status" value="1"/>
</dbReference>
<comment type="caution">
    <text evidence="9">The sequence shown here is derived from an EMBL/GenBank/DDBJ whole genome shotgun (WGS) entry which is preliminary data.</text>
</comment>
<feature type="binding site" evidence="6">
    <location>
        <position position="223"/>
    </location>
    <ligand>
        <name>FMN</name>
        <dbReference type="ChEBI" id="CHEBI:58210"/>
    </ligand>
</feature>
<evidence type="ECO:0000259" key="8">
    <source>
        <dbReference type="Pfam" id="PF00296"/>
    </source>
</evidence>
<dbReference type="PANTHER" id="PTHR30011:SF16">
    <property type="entry name" value="C2H2 FINGER DOMAIN TRANSCRIPTION FACTOR (EUROFUNG)-RELATED"/>
    <property type="match status" value="1"/>
</dbReference>
<dbReference type="PANTHER" id="PTHR30011">
    <property type="entry name" value="ALKANESULFONATE MONOOXYGENASE-RELATED"/>
    <property type="match status" value="1"/>
</dbReference>
<dbReference type="InterPro" id="IPR011251">
    <property type="entry name" value="Luciferase-like_dom"/>
</dbReference>
<dbReference type="InterPro" id="IPR051260">
    <property type="entry name" value="Diverse_substr_monoxygenases"/>
</dbReference>
<dbReference type="EMBL" id="SJJR01000008">
    <property type="protein sequence ID" value="TCB96844.1"/>
    <property type="molecule type" value="Genomic_DNA"/>
</dbReference>
<evidence type="ECO:0000313" key="9">
    <source>
        <dbReference type="EMBL" id="TCB96844.1"/>
    </source>
</evidence>
<feature type="binding site" evidence="6">
    <location>
        <position position="99"/>
    </location>
    <ligand>
        <name>FMN</name>
        <dbReference type="ChEBI" id="CHEBI:58210"/>
    </ligand>
</feature>
<keyword evidence="10" id="KW-1185">Reference proteome</keyword>
<evidence type="ECO:0000256" key="4">
    <source>
        <dbReference type="ARBA" id="ARBA00023033"/>
    </source>
</evidence>
<keyword evidence="4" id="KW-0503">Monooxygenase</keyword>
<dbReference type="GO" id="GO:0016705">
    <property type="term" value="F:oxidoreductase activity, acting on paired donors, with incorporation or reduction of molecular oxygen"/>
    <property type="evidence" value="ECO:0007669"/>
    <property type="project" value="InterPro"/>
</dbReference>
<dbReference type="AlphaFoldDB" id="A0A4R0GHD5"/>
<dbReference type="Proteomes" id="UP000292274">
    <property type="component" value="Unassembled WGS sequence"/>
</dbReference>
<accession>A0A4R0GHD5</accession>
<keyword evidence="2 6" id="KW-0288">FMN</keyword>
<dbReference type="SUPFAM" id="SSF51679">
    <property type="entry name" value="Bacterial luciferase-like"/>
    <property type="match status" value="1"/>
</dbReference>
<dbReference type="RefSeq" id="WP_131304157.1">
    <property type="nucleotide sequence ID" value="NZ_SJJR01000008.1"/>
</dbReference>
<evidence type="ECO:0000256" key="5">
    <source>
        <dbReference type="ARBA" id="ARBA00033748"/>
    </source>
</evidence>
<name>A0A4R0GHD5_9ACTN</name>
<comment type="similarity">
    <text evidence="5">Belongs to the NtaA/SnaA/DszA monooxygenase family.</text>
</comment>
<evidence type="ECO:0000256" key="1">
    <source>
        <dbReference type="ARBA" id="ARBA00022630"/>
    </source>
</evidence>
<dbReference type="InterPro" id="IPR036661">
    <property type="entry name" value="Luciferase-like_sf"/>
</dbReference>
<dbReference type="GO" id="GO:0004497">
    <property type="term" value="F:monooxygenase activity"/>
    <property type="evidence" value="ECO:0007669"/>
    <property type="project" value="UniProtKB-KW"/>
</dbReference>
<evidence type="ECO:0000313" key="10">
    <source>
        <dbReference type="Proteomes" id="UP000292274"/>
    </source>
</evidence>
<organism evidence="9 10">
    <name type="scientific">Micromonospora zingiberis</name>
    <dbReference type="NCBI Taxonomy" id="2053011"/>
    <lineage>
        <taxon>Bacteria</taxon>
        <taxon>Bacillati</taxon>
        <taxon>Actinomycetota</taxon>
        <taxon>Actinomycetes</taxon>
        <taxon>Micromonosporales</taxon>
        <taxon>Micromonosporaceae</taxon>
        <taxon>Micromonospora</taxon>
    </lineage>
</organism>
<dbReference type="InterPro" id="IPR016215">
    <property type="entry name" value="NTA_MOA"/>
</dbReference>
<protein>
    <submittedName>
        <fullName evidence="9">LLM class flavin-dependent oxidoreductase</fullName>
    </submittedName>
</protein>
<sequence>MATRAGRPGQLHLNAFLLSVGHHEAAWRLPESDPYADADVEHFRNLARIAEGGRLDSVFLADSPVLWSSVARRPATALEPTLLLAAIAATTSRIGLIATASTTYNEPYNLARRFASLDHISGGRAGWNIVTTAGLDAARNFNLDSLPAHRERYERAAEFVEVSRKLWDSWADDAVLADKTAGVWGDDSRIHPPAHTGRFYQVAGALNVSRSPQGHPVLVQAGSSENGREFAARYAEAVFTAHQSLAVAREFHQDLKRRAQRHGRDPASIKVLPGIVPILGGTEAQARAYAEELGELIKPEYALPQLADLLGVGTEELHLDRELPANLPSENEIEGAKSRRTLVVELARRERLTVRALIVRLGGGRGHYTVAGTPEQVADLITDWYDAGAADGFNVMPAVLPRGLTEFVDQVLPILRDRGLFRTEYTGRTLRDHYGLPRPAPHRSTTAPDVRELVTGPATR</sequence>
<feature type="binding site" evidence="6">
    <location>
        <position position="149"/>
    </location>
    <ligand>
        <name>FMN</name>
        <dbReference type="ChEBI" id="CHEBI:58210"/>
    </ligand>
</feature>
<evidence type="ECO:0000256" key="3">
    <source>
        <dbReference type="ARBA" id="ARBA00023002"/>
    </source>
</evidence>
<dbReference type="OrthoDB" id="4437611at2"/>
<keyword evidence="1 6" id="KW-0285">Flavoprotein</keyword>
<evidence type="ECO:0000256" key="7">
    <source>
        <dbReference type="SAM" id="MobiDB-lite"/>
    </source>
</evidence>
<feature type="binding site" evidence="6">
    <location>
        <position position="153"/>
    </location>
    <ligand>
        <name>FMN</name>
        <dbReference type="ChEBI" id="CHEBI:58210"/>
    </ligand>
</feature>
<dbReference type="PIRSF" id="PIRSF000337">
    <property type="entry name" value="NTA_MOA"/>
    <property type="match status" value="1"/>
</dbReference>
<feature type="binding site" evidence="6">
    <location>
        <position position="224"/>
    </location>
    <ligand>
        <name>FMN</name>
        <dbReference type="ChEBI" id="CHEBI:58210"/>
    </ligand>
</feature>
<dbReference type="NCBIfam" id="TIGR03860">
    <property type="entry name" value="FMN_nitrolo"/>
    <property type="match status" value="1"/>
</dbReference>